<organism evidence="2 3">
    <name type="scientific">Aspergillus felis</name>
    <dbReference type="NCBI Taxonomy" id="1287682"/>
    <lineage>
        <taxon>Eukaryota</taxon>
        <taxon>Fungi</taxon>
        <taxon>Dikarya</taxon>
        <taxon>Ascomycota</taxon>
        <taxon>Pezizomycotina</taxon>
        <taxon>Eurotiomycetes</taxon>
        <taxon>Eurotiomycetidae</taxon>
        <taxon>Eurotiales</taxon>
        <taxon>Aspergillaceae</taxon>
        <taxon>Aspergillus</taxon>
        <taxon>Aspergillus subgen. Fumigati</taxon>
    </lineage>
</organism>
<feature type="compositionally biased region" description="Acidic residues" evidence="1">
    <location>
        <begin position="47"/>
        <end position="57"/>
    </location>
</feature>
<evidence type="ECO:0000313" key="3">
    <source>
        <dbReference type="Proteomes" id="UP000654922"/>
    </source>
</evidence>
<reference evidence="2" key="1">
    <citation type="submission" date="2020-06" db="EMBL/GenBank/DDBJ databases">
        <title>Draft genome sequences of strains closely related to Aspergillus parafelis and Aspergillus hiratsukae.</title>
        <authorList>
            <person name="Dos Santos R.A.C."/>
            <person name="Rivero-Menendez O."/>
            <person name="Steenwyk J.L."/>
            <person name="Mead M.E."/>
            <person name="Goldman G.H."/>
            <person name="Alastruey-Izquierdo A."/>
            <person name="Rokas A."/>
        </authorList>
    </citation>
    <scope>NUCLEOTIDE SEQUENCE</scope>
    <source>
        <strain evidence="2">CNM-CM5623</strain>
    </source>
</reference>
<dbReference type="AlphaFoldDB" id="A0A8H6UUD7"/>
<evidence type="ECO:0000256" key="1">
    <source>
        <dbReference type="SAM" id="MobiDB-lite"/>
    </source>
</evidence>
<dbReference type="EMBL" id="JACBAE010001288">
    <property type="protein sequence ID" value="KAF7167338.1"/>
    <property type="molecule type" value="Genomic_DNA"/>
</dbReference>
<dbReference type="Proteomes" id="UP000654922">
    <property type="component" value="Unassembled WGS sequence"/>
</dbReference>
<sequence length="81" mass="8923">MSLSDEKRTGSWPVAMSQQRSRSSTLIYNPEDHGGSPGLPAVMVEDTSVEPDDEDVEMSPIDMSVKKLPPKTSRPPVELMH</sequence>
<feature type="region of interest" description="Disordered" evidence="1">
    <location>
        <begin position="1"/>
        <end position="81"/>
    </location>
</feature>
<name>A0A8H6UUD7_9EURO</name>
<feature type="compositionally biased region" description="Polar residues" evidence="1">
    <location>
        <begin position="16"/>
        <end position="27"/>
    </location>
</feature>
<evidence type="ECO:0000313" key="2">
    <source>
        <dbReference type="EMBL" id="KAF7167338.1"/>
    </source>
</evidence>
<comment type="caution">
    <text evidence="2">The sequence shown here is derived from an EMBL/GenBank/DDBJ whole genome shotgun (WGS) entry which is preliminary data.</text>
</comment>
<protein>
    <submittedName>
        <fullName evidence="2">Uncharacterized protein</fullName>
    </submittedName>
</protein>
<dbReference type="OrthoDB" id="17212at2759"/>
<proteinExistence type="predicted"/>
<gene>
    <name evidence="2" type="ORF">CNMCM5623_000665</name>
</gene>
<accession>A0A8H6UUD7</accession>